<dbReference type="RefSeq" id="WP_420241256.1">
    <property type="nucleotide sequence ID" value="NZ_BOPV01000001.1"/>
</dbReference>
<accession>A0A8S8X6G1</accession>
<dbReference type="GO" id="GO:0016836">
    <property type="term" value="F:hydro-lyase activity"/>
    <property type="evidence" value="ECO:0007669"/>
    <property type="project" value="UniProtKB-ARBA"/>
</dbReference>
<dbReference type="PANTHER" id="PTHR11941">
    <property type="entry name" value="ENOYL-COA HYDRATASE-RELATED"/>
    <property type="match status" value="1"/>
</dbReference>
<gene>
    <name evidence="4" type="ORF">TMPK1_05200</name>
</gene>
<dbReference type="InterPro" id="IPR018376">
    <property type="entry name" value="Enoyl-CoA_hyd/isom_CS"/>
</dbReference>
<proteinExistence type="inferred from homology"/>
<keyword evidence="2" id="KW-0456">Lyase</keyword>
<protein>
    <submittedName>
        <fullName evidence="4">Enoyl-CoA hydratase</fullName>
    </submittedName>
</protein>
<reference evidence="4" key="1">
    <citation type="submission" date="2021-02" db="EMBL/GenBank/DDBJ databases">
        <title>Genome sequence of Rhodospirillales sp. strain TMPK1 isolated from soil.</title>
        <authorList>
            <person name="Nakai R."/>
            <person name="Kusada H."/>
            <person name="Tamaki H."/>
        </authorList>
    </citation>
    <scope>NUCLEOTIDE SEQUENCE</scope>
    <source>
        <strain evidence="4">TMPK1</strain>
    </source>
</reference>
<evidence type="ECO:0000256" key="3">
    <source>
        <dbReference type="RuleBase" id="RU003707"/>
    </source>
</evidence>
<comment type="similarity">
    <text evidence="1 3">Belongs to the enoyl-CoA hydratase/isomerase family.</text>
</comment>
<evidence type="ECO:0000256" key="2">
    <source>
        <dbReference type="ARBA" id="ARBA00023239"/>
    </source>
</evidence>
<dbReference type="GO" id="GO:0006635">
    <property type="term" value="P:fatty acid beta-oxidation"/>
    <property type="evidence" value="ECO:0007669"/>
    <property type="project" value="TreeGrafter"/>
</dbReference>
<evidence type="ECO:0000256" key="1">
    <source>
        <dbReference type="ARBA" id="ARBA00005254"/>
    </source>
</evidence>
<dbReference type="PROSITE" id="PS00166">
    <property type="entry name" value="ENOYL_COA_HYDRATASE"/>
    <property type="match status" value="1"/>
</dbReference>
<dbReference type="InterPro" id="IPR029045">
    <property type="entry name" value="ClpP/crotonase-like_dom_sf"/>
</dbReference>
<dbReference type="Gene3D" id="3.90.226.10">
    <property type="entry name" value="2-enoyl-CoA Hydratase, Chain A, domain 1"/>
    <property type="match status" value="1"/>
</dbReference>
<evidence type="ECO:0000313" key="4">
    <source>
        <dbReference type="EMBL" id="GIL38283.1"/>
    </source>
</evidence>
<dbReference type="SUPFAM" id="SSF52096">
    <property type="entry name" value="ClpP/crotonase"/>
    <property type="match status" value="1"/>
</dbReference>
<dbReference type="PANTHER" id="PTHR11941:SF54">
    <property type="entry name" value="ENOYL-COA HYDRATASE, MITOCHONDRIAL"/>
    <property type="match status" value="1"/>
</dbReference>
<dbReference type="EMBL" id="BOPV01000001">
    <property type="protein sequence ID" value="GIL38283.1"/>
    <property type="molecule type" value="Genomic_DNA"/>
</dbReference>
<evidence type="ECO:0000313" key="5">
    <source>
        <dbReference type="Proteomes" id="UP000681075"/>
    </source>
</evidence>
<dbReference type="FunFam" id="3.90.226.10:FF:000009">
    <property type="entry name" value="Carnitinyl-CoA dehydratase"/>
    <property type="match status" value="1"/>
</dbReference>
<dbReference type="Gene3D" id="1.10.12.10">
    <property type="entry name" value="Lyase 2-enoyl-coa Hydratase, Chain A, domain 2"/>
    <property type="match status" value="1"/>
</dbReference>
<dbReference type="InterPro" id="IPR001753">
    <property type="entry name" value="Enoyl-CoA_hydra/iso"/>
</dbReference>
<sequence length="257" mass="27394">MPESLIQEQPAPRVTLLRINRPDARNAINLEVRTALAARLETLAADPQTGVVIITGDEKAFAAGADVKLLAERSSSQVAELALERLWAPVERFPKPMIAAVEGFALGAGCELAMHADMIIASESASFGLPEVKLGIMPGAGGTQRLVRAIGKFAAMRLLLTGDLFSGTRAFELGLASEVVAAGTAVARALELATQIAALPPLALRAIKQATLQGPEQPLDQALAVERRLFQSLFDTSDQKEGMKAFIEKRKPMFEGK</sequence>
<dbReference type="Proteomes" id="UP000681075">
    <property type="component" value="Unassembled WGS sequence"/>
</dbReference>
<dbReference type="InterPro" id="IPR014748">
    <property type="entry name" value="Enoyl-CoA_hydra_C"/>
</dbReference>
<dbReference type="AlphaFoldDB" id="A0A8S8X6G1"/>
<dbReference type="Pfam" id="PF00378">
    <property type="entry name" value="ECH_1"/>
    <property type="match status" value="1"/>
</dbReference>
<dbReference type="FunFam" id="1.10.12.10:FF:000001">
    <property type="entry name" value="Probable enoyl-CoA hydratase, mitochondrial"/>
    <property type="match status" value="1"/>
</dbReference>
<name>A0A8S8X6G1_9PROT</name>
<organism evidence="4 5">
    <name type="scientific">Roseiterribacter gracilis</name>
    <dbReference type="NCBI Taxonomy" id="2812848"/>
    <lineage>
        <taxon>Bacteria</taxon>
        <taxon>Pseudomonadati</taxon>
        <taxon>Pseudomonadota</taxon>
        <taxon>Alphaproteobacteria</taxon>
        <taxon>Rhodospirillales</taxon>
        <taxon>Roseiterribacteraceae</taxon>
        <taxon>Roseiterribacter</taxon>
    </lineage>
</organism>
<keyword evidence="5" id="KW-1185">Reference proteome</keyword>
<dbReference type="CDD" id="cd06558">
    <property type="entry name" value="crotonase-like"/>
    <property type="match status" value="1"/>
</dbReference>
<comment type="caution">
    <text evidence="4">The sequence shown here is derived from an EMBL/GenBank/DDBJ whole genome shotgun (WGS) entry which is preliminary data.</text>
</comment>